<gene>
    <name evidence="2" type="ordered locus">PSMK_03630</name>
</gene>
<name>I0IB84_PHYMF</name>
<accession>I0IB84</accession>
<dbReference type="KEGG" id="phm:PSMK_03630"/>
<feature type="domain" description="UDP-N-acetylglucosamine 2-epimerase" evidence="1">
    <location>
        <begin position="25"/>
        <end position="342"/>
    </location>
</feature>
<protein>
    <submittedName>
        <fullName evidence="2">Putative UDP-N-acetylglucosamine 2-epimerase</fullName>
        <ecNumber evidence="2">5.1.3.14</ecNumber>
    </submittedName>
</protein>
<dbReference type="AlphaFoldDB" id="I0IB84"/>
<dbReference type="Pfam" id="PF02350">
    <property type="entry name" value="Epimerase_2"/>
    <property type="match status" value="1"/>
</dbReference>
<keyword evidence="2" id="KW-0413">Isomerase</keyword>
<organism evidence="2 3">
    <name type="scientific">Phycisphaera mikurensis (strain NBRC 102666 / KCTC 22515 / FYK2301M01)</name>
    <dbReference type="NCBI Taxonomy" id="1142394"/>
    <lineage>
        <taxon>Bacteria</taxon>
        <taxon>Pseudomonadati</taxon>
        <taxon>Planctomycetota</taxon>
        <taxon>Phycisphaerae</taxon>
        <taxon>Phycisphaerales</taxon>
        <taxon>Phycisphaeraceae</taxon>
        <taxon>Phycisphaera</taxon>
    </lineage>
</organism>
<dbReference type="HOGENOM" id="CLU_061127_0_0_0"/>
<sequence length="358" mass="37184">MTPRTVALVTGTRAEWGLLRTVAHAVEAHPRLTLRLIAAGTHLITGSRVDLDLPVAAEVPMQRAGEVGRGADAAALGRGVSGFAAAFARLNPCFVVVLGDRIEAFAAAAAASVAGHRVAHLHGGDRAEGVADEAMRHAITKLAHVHLPATATSRRRVLALGEPEAAVHVVGSPAVDGLDAIPAAAEGPEVVVLQHPVGGTDAQEERRMAATLGATAGLRRVVLLPNHDPGRAGVAAAIARHADPAEVVEHLPRPAFIGLLKRARLLVGNSSAGLIEAAACRCAAVDVGPRQAGRERPAHARHADHAEAAIREAMAHARAFDFNGFAHPYGDGRTGGRVADLLADVPLHRIPLRKHCTF</sequence>
<dbReference type="RefSeq" id="WP_014435742.1">
    <property type="nucleotide sequence ID" value="NC_017080.1"/>
</dbReference>
<dbReference type="EMBL" id="AP012338">
    <property type="protein sequence ID" value="BAM02522.1"/>
    <property type="molecule type" value="Genomic_DNA"/>
</dbReference>
<evidence type="ECO:0000313" key="3">
    <source>
        <dbReference type="Proteomes" id="UP000007881"/>
    </source>
</evidence>
<dbReference type="InterPro" id="IPR003331">
    <property type="entry name" value="UDP_GlcNAc_Epimerase_2_dom"/>
</dbReference>
<dbReference type="eggNOG" id="COG0381">
    <property type="taxonomic scope" value="Bacteria"/>
</dbReference>
<evidence type="ECO:0000313" key="2">
    <source>
        <dbReference type="EMBL" id="BAM02522.1"/>
    </source>
</evidence>
<reference evidence="2 3" key="1">
    <citation type="submission" date="2012-02" db="EMBL/GenBank/DDBJ databases">
        <title>Complete genome sequence of Phycisphaera mikurensis NBRC 102666.</title>
        <authorList>
            <person name="Ankai A."/>
            <person name="Hosoyama A."/>
            <person name="Terui Y."/>
            <person name="Sekine M."/>
            <person name="Fukai R."/>
            <person name="Kato Y."/>
            <person name="Nakamura S."/>
            <person name="Yamada-Narita S."/>
            <person name="Kawakoshi A."/>
            <person name="Fukunaga Y."/>
            <person name="Yamazaki S."/>
            <person name="Fujita N."/>
        </authorList>
    </citation>
    <scope>NUCLEOTIDE SEQUENCE [LARGE SCALE GENOMIC DNA]</scope>
    <source>
        <strain evidence="3">NBRC 102666 / KCTC 22515 / FYK2301M01</strain>
    </source>
</reference>
<dbReference type="SUPFAM" id="SSF53756">
    <property type="entry name" value="UDP-Glycosyltransferase/glycogen phosphorylase"/>
    <property type="match status" value="1"/>
</dbReference>
<dbReference type="STRING" id="1142394.PSMK_03630"/>
<dbReference type="PANTHER" id="PTHR43174">
    <property type="entry name" value="UDP-N-ACETYLGLUCOSAMINE 2-EPIMERASE"/>
    <property type="match status" value="1"/>
</dbReference>
<dbReference type="InterPro" id="IPR029767">
    <property type="entry name" value="WecB-like"/>
</dbReference>
<dbReference type="EC" id="5.1.3.14" evidence="2"/>
<dbReference type="PANTHER" id="PTHR43174:SF3">
    <property type="entry name" value="UDP-N-ACETYLGLUCOSAMINE 2-EPIMERASE"/>
    <property type="match status" value="1"/>
</dbReference>
<dbReference type="GO" id="GO:0006047">
    <property type="term" value="P:UDP-N-acetylglucosamine metabolic process"/>
    <property type="evidence" value="ECO:0007669"/>
    <property type="project" value="InterPro"/>
</dbReference>
<evidence type="ECO:0000259" key="1">
    <source>
        <dbReference type="Pfam" id="PF02350"/>
    </source>
</evidence>
<keyword evidence="3" id="KW-1185">Reference proteome</keyword>
<dbReference type="GO" id="GO:0008761">
    <property type="term" value="F:UDP-N-acetylglucosamine 2-epimerase activity"/>
    <property type="evidence" value="ECO:0007669"/>
    <property type="project" value="UniProtKB-EC"/>
</dbReference>
<dbReference type="Proteomes" id="UP000007881">
    <property type="component" value="Chromosome"/>
</dbReference>
<dbReference type="Gene3D" id="3.40.50.2000">
    <property type="entry name" value="Glycogen Phosphorylase B"/>
    <property type="match status" value="2"/>
</dbReference>
<dbReference type="NCBIfam" id="TIGR03568">
    <property type="entry name" value="NeuC_NnaA"/>
    <property type="match status" value="1"/>
</dbReference>
<dbReference type="InterPro" id="IPR020004">
    <property type="entry name" value="UDP-GlcNAc_Epase"/>
</dbReference>
<dbReference type="GO" id="GO:0004553">
    <property type="term" value="F:hydrolase activity, hydrolyzing O-glycosyl compounds"/>
    <property type="evidence" value="ECO:0007669"/>
    <property type="project" value="InterPro"/>
</dbReference>
<proteinExistence type="predicted"/>